<name>A0A0F9YU81_9BACT</name>
<proteinExistence type="predicted"/>
<gene>
    <name evidence="1" type="ORF">UR19_C0005G0038</name>
</gene>
<dbReference type="EMBL" id="LBOG01000005">
    <property type="protein sequence ID" value="KKP30036.1"/>
    <property type="molecule type" value="Genomic_DNA"/>
</dbReference>
<dbReference type="AlphaFoldDB" id="A0A0F9YU81"/>
<comment type="caution">
    <text evidence="1">The sequence shown here is derived from an EMBL/GenBank/DDBJ whole genome shotgun (WGS) entry which is preliminary data.</text>
</comment>
<dbReference type="Proteomes" id="UP000034934">
    <property type="component" value="Unassembled WGS sequence"/>
</dbReference>
<evidence type="ECO:0000313" key="1">
    <source>
        <dbReference type="EMBL" id="KKP30036.1"/>
    </source>
</evidence>
<protein>
    <submittedName>
        <fullName evidence="1">Uncharacterized protein</fullName>
    </submittedName>
</protein>
<evidence type="ECO:0000313" key="2">
    <source>
        <dbReference type="Proteomes" id="UP000034934"/>
    </source>
</evidence>
<organism evidence="1 2">
    <name type="scientific">Candidatus Nomurabacteria bacterium GW2011_GWF1_31_48</name>
    <dbReference type="NCBI Taxonomy" id="1618767"/>
    <lineage>
        <taxon>Bacteria</taxon>
        <taxon>Candidatus Nomuraibacteriota</taxon>
    </lineage>
</organism>
<reference evidence="1 2" key="1">
    <citation type="journal article" date="2015" name="Nature">
        <title>rRNA introns, odd ribosomes, and small enigmatic genomes across a large radiation of phyla.</title>
        <authorList>
            <person name="Brown C.T."/>
            <person name="Hug L.A."/>
            <person name="Thomas B.C."/>
            <person name="Sharon I."/>
            <person name="Castelle C.J."/>
            <person name="Singh A."/>
            <person name="Wilkins M.J."/>
            <person name="Williams K.H."/>
            <person name="Banfield J.F."/>
        </authorList>
    </citation>
    <scope>NUCLEOTIDE SEQUENCE [LARGE SCALE GENOMIC DNA]</scope>
</reference>
<sequence>MDNMILGENKNLKDTSKDSFKDTFSVPISTSNKQEQSVSLVSSWQNYSGSYTKTNKLVTALYMVTDIMEKGEPIRLKLRTLGVEILSDIAFLEKGTFGNIKDKVISILSFLNIASDLGMISGMNSTILKKEFTGLKQSIEEFTNKNNLWFEEFMSDNSKEELNDSVSSPLVSKIDFSIGHSKLNDKKDVSFAKGQSVRIGVQKGSTLLKALSNVKGNSINKNASSEGFEMLKKDRRESIIKITKSIPNGVSIKDIVTRLDNTGKKYGEKTIQRELVSMVKDNVLKKTGEKRWSKYSINN</sequence>
<accession>A0A0F9YU81</accession>